<feature type="region of interest" description="Disordered" evidence="1">
    <location>
        <begin position="1"/>
        <end position="38"/>
    </location>
</feature>
<feature type="compositionally biased region" description="Basic residues" evidence="1">
    <location>
        <begin position="29"/>
        <end position="38"/>
    </location>
</feature>
<protein>
    <submittedName>
        <fullName evidence="2">Uncharacterized protein</fullName>
    </submittedName>
</protein>
<name>A0A151ISG0_9HYME</name>
<organism evidence="2 3">
    <name type="scientific">Trachymyrmex cornetzi</name>
    <dbReference type="NCBI Taxonomy" id="471704"/>
    <lineage>
        <taxon>Eukaryota</taxon>
        <taxon>Metazoa</taxon>
        <taxon>Ecdysozoa</taxon>
        <taxon>Arthropoda</taxon>
        <taxon>Hexapoda</taxon>
        <taxon>Insecta</taxon>
        <taxon>Pterygota</taxon>
        <taxon>Neoptera</taxon>
        <taxon>Endopterygota</taxon>
        <taxon>Hymenoptera</taxon>
        <taxon>Apocrita</taxon>
        <taxon>Aculeata</taxon>
        <taxon>Formicoidea</taxon>
        <taxon>Formicidae</taxon>
        <taxon>Myrmicinae</taxon>
        <taxon>Trachymyrmex</taxon>
    </lineage>
</organism>
<dbReference type="Proteomes" id="UP000078492">
    <property type="component" value="Unassembled WGS sequence"/>
</dbReference>
<sequence>RGTLTKGNAPRATSEGRGGAHYPPCQRGSRVRITGRGR</sequence>
<accession>A0A151ISG0</accession>
<keyword evidence="3" id="KW-1185">Reference proteome</keyword>
<dbReference type="AlphaFoldDB" id="A0A151ISG0"/>
<reference evidence="2 3" key="1">
    <citation type="submission" date="2015-09" db="EMBL/GenBank/DDBJ databases">
        <title>Trachymyrmex cornetzi WGS genome.</title>
        <authorList>
            <person name="Nygaard S."/>
            <person name="Hu H."/>
            <person name="Boomsma J."/>
            <person name="Zhang G."/>
        </authorList>
    </citation>
    <scope>NUCLEOTIDE SEQUENCE [LARGE SCALE GENOMIC DNA]</scope>
    <source>
        <strain evidence="2">Tcor2-1</strain>
        <tissue evidence="2">Whole body</tissue>
    </source>
</reference>
<feature type="non-terminal residue" evidence="2">
    <location>
        <position position="1"/>
    </location>
</feature>
<evidence type="ECO:0000256" key="1">
    <source>
        <dbReference type="SAM" id="MobiDB-lite"/>
    </source>
</evidence>
<evidence type="ECO:0000313" key="3">
    <source>
        <dbReference type="Proteomes" id="UP000078492"/>
    </source>
</evidence>
<evidence type="ECO:0000313" key="2">
    <source>
        <dbReference type="EMBL" id="KYN09764.1"/>
    </source>
</evidence>
<gene>
    <name evidence="2" type="ORF">ALC57_18117</name>
</gene>
<dbReference type="EMBL" id="KQ981079">
    <property type="protein sequence ID" value="KYN09764.1"/>
    <property type="molecule type" value="Genomic_DNA"/>
</dbReference>
<proteinExistence type="predicted"/>